<dbReference type="AlphaFoldDB" id="A0ABD1TPD8"/>
<proteinExistence type="predicted"/>
<organism evidence="1 2">
    <name type="scientific">Forsythia ovata</name>
    <dbReference type="NCBI Taxonomy" id="205694"/>
    <lineage>
        <taxon>Eukaryota</taxon>
        <taxon>Viridiplantae</taxon>
        <taxon>Streptophyta</taxon>
        <taxon>Embryophyta</taxon>
        <taxon>Tracheophyta</taxon>
        <taxon>Spermatophyta</taxon>
        <taxon>Magnoliopsida</taxon>
        <taxon>eudicotyledons</taxon>
        <taxon>Gunneridae</taxon>
        <taxon>Pentapetalae</taxon>
        <taxon>asterids</taxon>
        <taxon>lamiids</taxon>
        <taxon>Lamiales</taxon>
        <taxon>Oleaceae</taxon>
        <taxon>Forsythieae</taxon>
        <taxon>Forsythia</taxon>
    </lineage>
</organism>
<evidence type="ECO:0000313" key="2">
    <source>
        <dbReference type="Proteomes" id="UP001604277"/>
    </source>
</evidence>
<accession>A0ABD1TPD8</accession>
<name>A0ABD1TPD8_9LAMI</name>
<dbReference type="EMBL" id="JBFOLJ010000008">
    <property type="protein sequence ID" value="KAL2514602.1"/>
    <property type="molecule type" value="Genomic_DNA"/>
</dbReference>
<comment type="caution">
    <text evidence="1">The sequence shown here is derived from an EMBL/GenBank/DDBJ whole genome shotgun (WGS) entry which is preliminary data.</text>
</comment>
<keyword evidence="2" id="KW-1185">Reference proteome</keyword>
<sequence length="144" mass="15701">MATELLKEENKALLNELKEQKAVAAARRCLNCVADLNLPSTSSSTSKAFNKSNANDLTASIDISVLQERLTNMINLEDCITHDMNTQEKMKNSEVGMDVDEVAVPGKPRSQAGRTGVWACDVLFVTTEIGGNNAAREEEGDDHF</sequence>
<evidence type="ECO:0000313" key="1">
    <source>
        <dbReference type="EMBL" id="KAL2514602.1"/>
    </source>
</evidence>
<protein>
    <submittedName>
        <fullName evidence="1">Uncharacterized protein</fullName>
    </submittedName>
</protein>
<reference evidence="2" key="1">
    <citation type="submission" date="2024-07" db="EMBL/GenBank/DDBJ databases">
        <title>Two chromosome-level genome assemblies of Korean endemic species Abeliophyllum distichum and Forsythia ovata (Oleaceae).</title>
        <authorList>
            <person name="Jang H."/>
        </authorList>
    </citation>
    <scope>NUCLEOTIDE SEQUENCE [LARGE SCALE GENOMIC DNA]</scope>
</reference>
<dbReference type="Proteomes" id="UP001604277">
    <property type="component" value="Unassembled WGS sequence"/>
</dbReference>
<gene>
    <name evidence="1" type="ORF">Fot_28573</name>
</gene>